<gene>
    <name evidence="1" type="ORF">FOZ62_026016</name>
</gene>
<comment type="caution">
    <text evidence="1">The sequence shown here is derived from an EMBL/GenBank/DDBJ whole genome shotgun (WGS) entry which is preliminary data.</text>
</comment>
<evidence type="ECO:0000313" key="1">
    <source>
        <dbReference type="EMBL" id="KAF4734400.1"/>
    </source>
</evidence>
<dbReference type="EMBL" id="JABANM010013393">
    <property type="protein sequence ID" value="KAF4734400.1"/>
    <property type="molecule type" value="Genomic_DNA"/>
</dbReference>
<proteinExistence type="predicted"/>
<dbReference type="Proteomes" id="UP000574390">
    <property type="component" value="Unassembled WGS sequence"/>
</dbReference>
<sequence>GEVGDVDDSTIRINNEISSHTAVTLRLHFYAGLRYTNRKLRIGYTNVHTNRWELGRGCISNATSCHPYDRGEDEDGSFGRDSWERRVSLLCKRRDKRIFYRSPGWKNYGAARCHMPNEANCWPPTPYTRRGGGYGDMKDCYGRRPESVVIPHAHRRYSIDATDDISV</sequence>
<dbReference type="AlphaFoldDB" id="A0A7J6SQI9"/>
<feature type="non-terminal residue" evidence="1">
    <location>
        <position position="1"/>
    </location>
</feature>
<evidence type="ECO:0000313" key="2">
    <source>
        <dbReference type="Proteomes" id="UP000574390"/>
    </source>
</evidence>
<name>A0A7J6SQI9_PEROL</name>
<protein>
    <submittedName>
        <fullName evidence="1">Uncharacterized protein</fullName>
    </submittedName>
</protein>
<accession>A0A7J6SQI9</accession>
<reference evidence="1 2" key="1">
    <citation type="submission" date="2020-04" db="EMBL/GenBank/DDBJ databases">
        <title>Perkinsus olseni comparative genomics.</title>
        <authorList>
            <person name="Bogema D.R."/>
        </authorList>
    </citation>
    <scope>NUCLEOTIDE SEQUENCE [LARGE SCALE GENOMIC DNA]</scope>
    <source>
        <strain evidence="1">ATCC PRA-205</strain>
    </source>
</reference>
<organism evidence="1 2">
    <name type="scientific">Perkinsus olseni</name>
    <name type="common">Perkinsus atlanticus</name>
    <dbReference type="NCBI Taxonomy" id="32597"/>
    <lineage>
        <taxon>Eukaryota</taxon>
        <taxon>Sar</taxon>
        <taxon>Alveolata</taxon>
        <taxon>Perkinsozoa</taxon>
        <taxon>Perkinsea</taxon>
        <taxon>Perkinsida</taxon>
        <taxon>Perkinsidae</taxon>
        <taxon>Perkinsus</taxon>
    </lineage>
</organism>